<evidence type="ECO:0000313" key="2">
    <source>
        <dbReference type="Proteomes" id="UP000317243"/>
    </source>
</evidence>
<organism evidence="1 2">
    <name type="scientific">Thalassoglobus neptunius</name>
    <dbReference type="NCBI Taxonomy" id="1938619"/>
    <lineage>
        <taxon>Bacteria</taxon>
        <taxon>Pseudomonadati</taxon>
        <taxon>Planctomycetota</taxon>
        <taxon>Planctomycetia</taxon>
        <taxon>Planctomycetales</taxon>
        <taxon>Planctomycetaceae</taxon>
        <taxon>Thalassoglobus</taxon>
    </lineage>
</organism>
<evidence type="ECO:0000313" key="1">
    <source>
        <dbReference type="EMBL" id="TWT56703.1"/>
    </source>
</evidence>
<sequence>MDKPEFDVAEAHRWFAIECNNRAWDLVESESRSEEEREELLMTASSAAWHWKQIGKPLNNLRAQVLLATAAIVADDESQARRSVANCLQLLTEIDDVPDFDLACTHAVSAASARMDGNLDESKQHFVQFDKLAAKLDEESQKLLSSLYRK</sequence>
<protein>
    <submittedName>
        <fullName evidence="1">Uncharacterized protein</fullName>
    </submittedName>
</protein>
<proteinExistence type="predicted"/>
<dbReference type="OrthoDB" id="215178at2"/>
<dbReference type="AlphaFoldDB" id="A0A5C5X3C9"/>
<dbReference type="EMBL" id="SIHI01000001">
    <property type="protein sequence ID" value="TWT56703.1"/>
    <property type="molecule type" value="Genomic_DNA"/>
</dbReference>
<accession>A0A5C5X3C9</accession>
<reference evidence="1 2" key="1">
    <citation type="submission" date="2019-02" db="EMBL/GenBank/DDBJ databases">
        <title>Deep-cultivation of Planctomycetes and their phenomic and genomic characterization uncovers novel biology.</title>
        <authorList>
            <person name="Wiegand S."/>
            <person name="Jogler M."/>
            <person name="Boedeker C."/>
            <person name="Pinto D."/>
            <person name="Vollmers J."/>
            <person name="Rivas-Marin E."/>
            <person name="Kohn T."/>
            <person name="Peeters S.H."/>
            <person name="Heuer A."/>
            <person name="Rast P."/>
            <person name="Oberbeckmann S."/>
            <person name="Bunk B."/>
            <person name="Jeske O."/>
            <person name="Meyerdierks A."/>
            <person name="Storesund J.E."/>
            <person name="Kallscheuer N."/>
            <person name="Luecker S."/>
            <person name="Lage O.M."/>
            <person name="Pohl T."/>
            <person name="Merkel B.J."/>
            <person name="Hornburger P."/>
            <person name="Mueller R.-W."/>
            <person name="Bruemmer F."/>
            <person name="Labrenz M."/>
            <person name="Spormann A.M."/>
            <person name="Op Den Camp H."/>
            <person name="Overmann J."/>
            <person name="Amann R."/>
            <person name="Jetten M.S.M."/>
            <person name="Mascher T."/>
            <person name="Medema M.H."/>
            <person name="Devos D.P."/>
            <person name="Kaster A.-K."/>
            <person name="Ovreas L."/>
            <person name="Rohde M."/>
            <person name="Galperin M.Y."/>
            <person name="Jogler C."/>
        </authorList>
    </citation>
    <scope>NUCLEOTIDE SEQUENCE [LARGE SCALE GENOMIC DNA]</scope>
    <source>
        <strain evidence="1 2">KOR42</strain>
    </source>
</reference>
<dbReference type="RefSeq" id="WP_146506634.1">
    <property type="nucleotide sequence ID" value="NZ_SIHI01000001.1"/>
</dbReference>
<dbReference type="Proteomes" id="UP000317243">
    <property type="component" value="Unassembled WGS sequence"/>
</dbReference>
<keyword evidence="2" id="KW-1185">Reference proteome</keyword>
<gene>
    <name evidence="1" type="ORF">KOR42_00570</name>
</gene>
<comment type="caution">
    <text evidence="1">The sequence shown here is derived from an EMBL/GenBank/DDBJ whole genome shotgun (WGS) entry which is preliminary data.</text>
</comment>
<name>A0A5C5X3C9_9PLAN</name>